<dbReference type="Proteomes" id="UP000284706">
    <property type="component" value="Unassembled WGS sequence"/>
</dbReference>
<dbReference type="InParanoid" id="A0A409WV52"/>
<accession>A0A409WV52</accession>
<keyword evidence="2" id="KW-1185">Reference proteome</keyword>
<evidence type="ECO:0000313" key="1">
    <source>
        <dbReference type="EMBL" id="PPQ82410.1"/>
    </source>
</evidence>
<reference evidence="1 2" key="1">
    <citation type="journal article" date="2018" name="Evol. Lett.">
        <title>Horizontal gene cluster transfer increased hallucinogenic mushroom diversity.</title>
        <authorList>
            <person name="Reynolds H.T."/>
            <person name="Vijayakumar V."/>
            <person name="Gluck-Thaler E."/>
            <person name="Korotkin H.B."/>
            <person name="Matheny P.B."/>
            <person name="Slot J.C."/>
        </authorList>
    </citation>
    <scope>NUCLEOTIDE SEQUENCE [LARGE SCALE GENOMIC DNA]</scope>
    <source>
        <strain evidence="1 2">SRW20</strain>
    </source>
</reference>
<dbReference type="AlphaFoldDB" id="A0A409WV52"/>
<proteinExistence type="predicted"/>
<comment type="caution">
    <text evidence="1">The sequence shown here is derived from an EMBL/GenBank/DDBJ whole genome shotgun (WGS) entry which is preliminary data.</text>
</comment>
<organism evidence="1 2">
    <name type="scientific">Gymnopilus dilepis</name>
    <dbReference type="NCBI Taxonomy" id="231916"/>
    <lineage>
        <taxon>Eukaryota</taxon>
        <taxon>Fungi</taxon>
        <taxon>Dikarya</taxon>
        <taxon>Basidiomycota</taxon>
        <taxon>Agaricomycotina</taxon>
        <taxon>Agaricomycetes</taxon>
        <taxon>Agaricomycetidae</taxon>
        <taxon>Agaricales</taxon>
        <taxon>Agaricineae</taxon>
        <taxon>Hymenogastraceae</taxon>
        <taxon>Gymnopilus</taxon>
    </lineage>
</organism>
<dbReference type="EMBL" id="NHYE01004755">
    <property type="protein sequence ID" value="PPQ82410.1"/>
    <property type="molecule type" value="Genomic_DNA"/>
</dbReference>
<evidence type="ECO:0000313" key="2">
    <source>
        <dbReference type="Proteomes" id="UP000284706"/>
    </source>
</evidence>
<protein>
    <submittedName>
        <fullName evidence="1">Uncharacterized protein</fullName>
    </submittedName>
</protein>
<gene>
    <name evidence="1" type="ORF">CVT26_013235</name>
</gene>
<name>A0A409WV52_9AGAR</name>
<sequence>MNQSDNHLVNMYADCESWCMRARKQHNPYLLRRLASVQACLQLSCLLFGHRKSGTLRFSQHASRAKDKIRGAKRRMGVQV</sequence>